<proteinExistence type="predicted"/>
<name>A0ABD3B258_9GENT</name>
<protein>
    <recommendedName>
        <fullName evidence="3">RNase H type-1 domain-containing protein</fullName>
    </recommendedName>
</protein>
<dbReference type="Proteomes" id="UP001630127">
    <property type="component" value="Unassembled WGS sequence"/>
</dbReference>
<dbReference type="AlphaFoldDB" id="A0ABD3B258"/>
<gene>
    <name evidence="1" type="ORF">ACH5RR_000944</name>
</gene>
<evidence type="ECO:0000313" key="1">
    <source>
        <dbReference type="EMBL" id="KAL3537578.1"/>
    </source>
</evidence>
<comment type="caution">
    <text evidence="1">The sequence shown here is derived from an EMBL/GenBank/DDBJ whole genome shotgun (WGS) entry which is preliminary data.</text>
</comment>
<evidence type="ECO:0008006" key="3">
    <source>
        <dbReference type="Google" id="ProtNLM"/>
    </source>
</evidence>
<dbReference type="EMBL" id="JBJUIK010000001">
    <property type="protein sequence ID" value="KAL3537578.1"/>
    <property type="molecule type" value="Genomic_DNA"/>
</dbReference>
<evidence type="ECO:0000313" key="2">
    <source>
        <dbReference type="Proteomes" id="UP001630127"/>
    </source>
</evidence>
<reference evidence="1 2" key="1">
    <citation type="submission" date="2024-11" db="EMBL/GenBank/DDBJ databases">
        <title>A near-complete genome assembly of Cinchona calisaya.</title>
        <authorList>
            <person name="Lian D.C."/>
            <person name="Zhao X.W."/>
            <person name="Wei L."/>
        </authorList>
    </citation>
    <scope>NUCLEOTIDE SEQUENCE [LARGE SCALE GENOMIC DNA]</scope>
    <source>
        <tissue evidence="1">Nenye</tissue>
    </source>
</reference>
<keyword evidence="2" id="KW-1185">Reference proteome</keyword>
<organism evidence="1 2">
    <name type="scientific">Cinchona calisaya</name>
    <dbReference type="NCBI Taxonomy" id="153742"/>
    <lineage>
        <taxon>Eukaryota</taxon>
        <taxon>Viridiplantae</taxon>
        <taxon>Streptophyta</taxon>
        <taxon>Embryophyta</taxon>
        <taxon>Tracheophyta</taxon>
        <taxon>Spermatophyta</taxon>
        <taxon>Magnoliopsida</taxon>
        <taxon>eudicotyledons</taxon>
        <taxon>Gunneridae</taxon>
        <taxon>Pentapetalae</taxon>
        <taxon>asterids</taxon>
        <taxon>lamiids</taxon>
        <taxon>Gentianales</taxon>
        <taxon>Rubiaceae</taxon>
        <taxon>Cinchonoideae</taxon>
        <taxon>Cinchoneae</taxon>
        <taxon>Cinchona</taxon>
    </lineage>
</organism>
<accession>A0ABD3B258</accession>
<sequence length="134" mass="15325">MGGARHTYCKYLWRLCKERNMWQFEGSRNETRKENLLAWKDRKEYDDISKKQELEENSFQISENLGEHYLIVNQNDSNRLDVAVMGGTTKTKEGIGIWVVNAEGNAVVACAMPEQRGGQRGLVVESVKFALIKA</sequence>